<evidence type="ECO:0000313" key="3">
    <source>
        <dbReference type="Proteomes" id="UP000054058"/>
    </source>
</evidence>
<protein>
    <submittedName>
        <fullName evidence="2">Uncharacterized protein</fullName>
    </submittedName>
</protein>
<dbReference type="Proteomes" id="UP000054058">
    <property type="component" value="Unassembled WGS sequence"/>
</dbReference>
<feature type="signal peptide" evidence="1">
    <location>
        <begin position="1"/>
        <end position="20"/>
    </location>
</feature>
<name>X7E6G4_9GAMM</name>
<accession>X7E6G4</accession>
<comment type="caution">
    <text evidence="2">The sequence shown here is derived from an EMBL/GenBank/DDBJ whole genome shotgun (WGS) entry which is preliminary data.</text>
</comment>
<dbReference type="AlphaFoldDB" id="X7E6G4"/>
<keyword evidence="1" id="KW-0732">Signal</keyword>
<proteinExistence type="predicted"/>
<organism evidence="2 3">
    <name type="scientific">Marinomonas ushuaiensis DSM 15871</name>
    <dbReference type="NCBI Taxonomy" id="1122207"/>
    <lineage>
        <taxon>Bacteria</taxon>
        <taxon>Pseudomonadati</taxon>
        <taxon>Pseudomonadota</taxon>
        <taxon>Gammaproteobacteria</taxon>
        <taxon>Oceanospirillales</taxon>
        <taxon>Oceanospirillaceae</taxon>
        <taxon>Marinomonas</taxon>
    </lineage>
</organism>
<dbReference type="RefSeq" id="WP_036160483.1">
    <property type="nucleotide sequence ID" value="NZ_JAMB01000004.1"/>
</dbReference>
<sequence>MKKLISILFIVITYPVFANADSLTSWSYEKTKDAVTGEIRENILGTNDVGIMYVMCISKKSGESGLIIGFKGYYFEVTKNKIDNRLALKVDENSPHVMSGNEFLGGSISINQEGIFDILLEIINGEVIIVRLTDDKNINQNVSIELNGFMPKFMKTVCWADFIEK</sequence>
<feature type="chain" id="PRO_5004978057" evidence="1">
    <location>
        <begin position="21"/>
        <end position="165"/>
    </location>
</feature>
<evidence type="ECO:0000313" key="2">
    <source>
        <dbReference type="EMBL" id="ETX11415.1"/>
    </source>
</evidence>
<keyword evidence="3" id="KW-1185">Reference proteome</keyword>
<evidence type="ECO:0000256" key="1">
    <source>
        <dbReference type="SAM" id="SignalP"/>
    </source>
</evidence>
<gene>
    <name evidence="2" type="ORF">MUS1_11435</name>
</gene>
<dbReference type="EMBL" id="JAMB01000004">
    <property type="protein sequence ID" value="ETX11415.1"/>
    <property type="molecule type" value="Genomic_DNA"/>
</dbReference>
<dbReference type="PATRIC" id="fig|1122207.3.peg.1420"/>
<reference evidence="2 3" key="1">
    <citation type="submission" date="2014-01" db="EMBL/GenBank/DDBJ databases">
        <title>Marinomonas ushuaiensis DSM 15871 Genome Sequencing.</title>
        <authorList>
            <person name="Lai Q."/>
            <person name="Shao Z.S."/>
        </authorList>
    </citation>
    <scope>NUCLEOTIDE SEQUENCE [LARGE SCALE GENOMIC DNA]</scope>
    <source>
        <strain evidence="2 3">DSM 15871</strain>
    </source>
</reference>